<reference evidence="7 8" key="1">
    <citation type="submission" date="2023-11" db="EMBL/GenBank/DDBJ databases">
        <title>Arctic aerobic anoxygenic photoheterotroph Sediminicoccus rosea KRV36 adapts its photosynthesis to long days of polar summer.</title>
        <authorList>
            <person name="Tomasch J."/>
            <person name="Kopejtka K."/>
            <person name="Bily T."/>
            <person name="Gardiner A.T."/>
            <person name="Gardian Z."/>
            <person name="Shivaramu S."/>
            <person name="Koblizek M."/>
            <person name="Engelhardt F."/>
            <person name="Kaftan D."/>
        </authorList>
    </citation>
    <scope>NUCLEOTIDE SEQUENCE [LARGE SCALE GENOMIC DNA]</scope>
    <source>
        <strain evidence="7 8">R-30</strain>
    </source>
</reference>
<evidence type="ECO:0000256" key="6">
    <source>
        <dbReference type="SAM" id="MobiDB-lite"/>
    </source>
</evidence>
<dbReference type="Pfam" id="PF00830">
    <property type="entry name" value="Ribosomal_L28"/>
    <property type="match status" value="1"/>
</dbReference>
<keyword evidence="8" id="KW-1185">Reference proteome</keyword>
<dbReference type="InterPro" id="IPR037147">
    <property type="entry name" value="Ribosomal_bL28_sf"/>
</dbReference>
<dbReference type="InterPro" id="IPR026569">
    <property type="entry name" value="Ribosomal_bL28"/>
</dbReference>
<gene>
    <name evidence="5 7" type="primary">rpmB</name>
    <name evidence="7" type="ORF">R9Z33_02665</name>
</gene>
<dbReference type="InterPro" id="IPR034704">
    <property type="entry name" value="Ribosomal_bL28/bL31-like_sf"/>
</dbReference>
<dbReference type="RefSeq" id="WP_318649763.1">
    <property type="nucleotide sequence ID" value="NZ_CP137852.1"/>
</dbReference>
<dbReference type="PANTHER" id="PTHR13528">
    <property type="entry name" value="39S RIBOSOMAL PROTEIN L28, MITOCHONDRIAL"/>
    <property type="match status" value="1"/>
</dbReference>
<accession>A0ABZ0PJ85</accession>
<comment type="similarity">
    <text evidence="1 5">Belongs to the bacterial ribosomal protein bL28 family.</text>
</comment>
<feature type="compositionally biased region" description="Polar residues" evidence="6">
    <location>
        <begin position="11"/>
        <end position="22"/>
    </location>
</feature>
<dbReference type="SUPFAM" id="SSF143800">
    <property type="entry name" value="L28p-like"/>
    <property type="match status" value="1"/>
</dbReference>
<dbReference type="Gene3D" id="2.30.170.40">
    <property type="entry name" value="Ribosomal protein L28/L24"/>
    <property type="match status" value="1"/>
</dbReference>
<dbReference type="EMBL" id="CP137852">
    <property type="protein sequence ID" value="WPB85784.1"/>
    <property type="molecule type" value="Genomic_DNA"/>
</dbReference>
<dbReference type="NCBIfam" id="TIGR00009">
    <property type="entry name" value="L28"/>
    <property type="match status" value="1"/>
</dbReference>
<protein>
    <recommendedName>
        <fullName evidence="4 5">Large ribosomal subunit protein bL28</fullName>
    </recommendedName>
</protein>
<evidence type="ECO:0000256" key="2">
    <source>
        <dbReference type="ARBA" id="ARBA00022980"/>
    </source>
</evidence>
<organism evidence="7 8">
    <name type="scientific">Sediminicoccus rosea</name>
    <dbReference type="NCBI Taxonomy" id="1225128"/>
    <lineage>
        <taxon>Bacteria</taxon>
        <taxon>Pseudomonadati</taxon>
        <taxon>Pseudomonadota</taxon>
        <taxon>Alphaproteobacteria</taxon>
        <taxon>Acetobacterales</taxon>
        <taxon>Roseomonadaceae</taxon>
        <taxon>Sediminicoccus</taxon>
    </lineage>
</organism>
<proteinExistence type="inferred from homology"/>
<evidence type="ECO:0000256" key="3">
    <source>
        <dbReference type="ARBA" id="ARBA00023274"/>
    </source>
</evidence>
<dbReference type="Proteomes" id="UP001305521">
    <property type="component" value="Chromosome"/>
</dbReference>
<keyword evidence="3 5" id="KW-0687">Ribonucleoprotein</keyword>
<dbReference type="GO" id="GO:0005840">
    <property type="term" value="C:ribosome"/>
    <property type="evidence" value="ECO:0007669"/>
    <property type="project" value="UniProtKB-KW"/>
</dbReference>
<evidence type="ECO:0000256" key="4">
    <source>
        <dbReference type="ARBA" id="ARBA00035174"/>
    </source>
</evidence>
<evidence type="ECO:0000256" key="5">
    <source>
        <dbReference type="HAMAP-Rule" id="MF_00373"/>
    </source>
</evidence>
<name>A0ABZ0PJ85_9PROT</name>
<dbReference type="InterPro" id="IPR001383">
    <property type="entry name" value="Ribosomal_bL28_bact-type"/>
</dbReference>
<evidence type="ECO:0000313" key="7">
    <source>
        <dbReference type="EMBL" id="WPB85784.1"/>
    </source>
</evidence>
<keyword evidence="2 5" id="KW-0689">Ribosomal protein</keyword>
<dbReference type="PANTHER" id="PTHR13528:SF2">
    <property type="entry name" value="LARGE RIBOSOMAL SUBUNIT PROTEIN BL28M"/>
    <property type="match status" value="1"/>
</dbReference>
<evidence type="ECO:0000256" key="1">
    <source>
        <dbReference type="ARBA" id="ARBA00008760"/>
    </source>
</evidence>
<sequence length="99" mass="10856">MARRCGITGKGVQSGNNVSHANNKTRRRFLPNLQETSFYSDVLATSIQLRLTTSGIRTIEHNGGIDAFLLTTKPRNLPPEAVVLKRRILRAQAKKAAAA</sequence>
<feature type="region of interest" description="Disordered" evidence="6">
    <location>
        <begin position="1"/>
        <end position="27"/>
    </location>
</feature>
<dbReference type="HAMAP" id="MF_00373">
    <property type="entry name" value="Ribosomal_bL28"/>
    <property type="match status" value="1"/>
</dbReference>
<evidence type="ECO:0000313" key="8">
    <source>
        <dbReference type="Proteomes" id="UP001305521"/>
    </source>
</evidence>